<dbReference type="EMBL" id="JABAIK010000007">
    <property type="protein sequence ID" value="NLS12942.1"/>
    <property type="molecule type" value="Genomic_DNA"/>
</dbReference>
<comment type="subcellular location">
    <subcellularLocation>
        <location evidence="1">Cell membrane</location>
        <topology evidence="1">Multi-pass membrane protein</topology>
    </subcellularLocation>
</comment>
<organism evidence="7 8">
    <name type="scientific">Vibrio agarilyticus</name>
    <dbReference type="NCBI Taxonomy" id="2726741"/>
    <lineage>
        <taxon>Bacteria</taxon>
        <taxon>Pseudomonadati</taxon>
        <taxon>Pseudomonadota</taxon>
        <taxon>Gammaproteobacteria</taxon>
        <taxon>Vibrionales</taxon>
        <taxon>Vibrionaceae</taxon>
        <taxon>Vibrio</taxon>
    </lineage>
</organism>
<evidence type="ECO:0000256" key="2">
    <source>
        <dbReference type="ARBA" id="ARBA00022475"/>
    </source>
</evidence>
<sequence>MLASRYAISAALIAAALTIGVTIQNYFSLAIPGSVIGMLVLFAAMASGLIQPQWVQPSAHFIIRYMIVLFVPVSVGLMQHFELLVANAIPILASAVGGSFIVLVSLSWLLDRVLRRES</sequence>
<evidence type="ECO:0000256" key="1">
    <source>
        <dbReference type="ARBA" id="ARBA00004651"/>
    </source>
</evidence>
<evidence type="ECO:0000313" key="7">
    <source>
        <dbReference type="EMBL" id="NLS12942.1"/>
    </source>
</evidence>
<dbReference type="GO" id="GO:0005886">
    <property type="term" value="C:plasma membrane"/>
    <property type="evidence" value="ECO:0007669"/>
    <property type="project" value="UniProtKB-SubCell"/>
</dbReference>
<feature type="transmembrane region" description="Helical" evidence="6">
    <location>
        <begin position="62"/>
        <end position="81"/>
    </location>
</feature>
<keyword evidence="8" id="KW-1185">Reference proteome</keyword>
<accession>A0A7X8TQ88</accession>
<name>A0A7X8TQ88_9VIBR</name>
<protein>
    <submittedName>
        <fullName evidence="7">CidA/LrgA family protein</fullName>
    </submittedName>
</protein>
<keyword evidence="2" id="KW-1003">Cell membrane</keyword>
<dbReference type="Pfam" id="PF03788">
    <property type="entry name" value="LrgA"/>
    <property type="match status" value="1"/>
</dbReference>
<evidence type="ECO:0000256" key="6">
    <source>
        <dbReference type="SAM" id="Phobius"/>
    </source>
</evidence>
<dbReference type="InterPro" id="IPR005538">
    <property type="entry name" value="LrgA/CidA"/>
</dbReference>
<feature type="transmembrane region" description="Helical" evidence="6">
    <location>
        <begin position="30"/>
        <end position="50"/>
    </location>
</feature>
<gene>
    <name evidence="7" type="ORF">HGP28_08570</name>
</gene>
<evidence type="ECO:0000313" key="8">
    <source>
        <dbReference type="Proteomes" id="UP000535589"/>
    </source>
</evidence>
<evidence type="ECO:0000256" key="5">
    <source>
        <dbReference type="ARBA" id="ARBA00023136"/>
    </source>
</evidence>
<dbReference type="AlphaFoldDB" id="A0A7X8TQ88"/>
<keyword evidence="3 6" id="KW-0812">Transmembrane</keyword>
<keyword evidence="4 6" id="KW-1133">Transmembrane helix</keyword>
<evidence type="ECO:0000256" key="4">
    <source>
        <dbReference type="ARBA" id="ARBA00022989"/>
    </source>
</evidence>
<evidence type="ECO:0000256" key="3">
    <source>
        <dbReference type="ARBA" id="ARBA00022692"/>
    </source>
</evidence>
<dbReference type="Proteomes" id="UP000535589">
    <property type="component" value="Unassembled WGS sequence"/>
</dbReference>
<dbReference type="PANTHER" id="PTHR33931">
    <property type="entry name" value="HOLIN-LIKE PROTEIN CIDA-RELATED"/>
    <property type="match status" value="1"/>
</dbReference>
<reference evidence="7 8" key="1">
    <citation type="submission" date="2020-04" db="EMBL/GenBank/DDBJ databases">
        <title>Vibrio sp. SM6, a novel species isolated from seawater.</title>
        <authorList>
            <person name="Wang X."/>
        </authorList>
    </citation>
    <scope>NUCLEOTIDE SEQUENCE [LARGE SCALE GENOMIC DNA]</scope>
    <source>
        <strain evidence="7 8">SM6</strain>
    </source>
</reference>
<keyword evidence="5 6" id="KW-0472">Membrane</keyword>
<dbReference type="PANTHER" id="PTHR33931:SF5">
    <property type="entry name" value="UPF0299 MEMBRANE PROTEIN YOHJ"/>
    <property type="match status" value="1"/>
</dbReference>
<comment type="caution">
    <text evidence="7">The sequence shown here is derived from an EMBL/GenBank/DDBJ whole genome shotgun (WGS) entry which is preliminary data.</text>
</comment>
<feature type="transmembrane region" description="Helical" evidence="6">
    <location>
        <begin position="87"/>
        <end position="110"/>
    </location>
</feature>
<proteinExistence type="predicted"/>